<reference evidence="2 3" key="1">
    <citation type="submission" date="2016-11" db="EMBL/GenBank/DDBJ databases">
        <authorList>
            <person name="Jaros S."/>
            <person name="Januszkiewicz K."/>
            <person name="Wedrychowicz H."/>
        </authorList>
    </citation>
    <scope>NUCLEOTIDE SEQUENCE [LARGE SCALE GENOMIC DNA]</scope>
    <source>
        <strain evidence="2 3">DSM 19436</strain>
    </source>
</reference>
<dbReference type="Pfam" id="PF06568">
    <property type="entry name" value="YjiS-like"/>
    <property type="match status" value="1"/>
</dbReference>
<gene>
    <name evidence="2" type="ORF">SAMN02745157_0932</name>
</gene>
<evidence type="ECO:0000259" key="1">
    <source>
        <dbReference type="Pfam" id="PF06568"/>
    </source>
</evidence>
<dbReference type="STRING" id="1122133.SAMN02745157_0932"/>
<proteinExistence type="predicted"/>
<name>A0A1M4WBM1_9HYPH</name>
<dbReference type="Proteomes" id="UP000184485">
    <property type="component" value="Unassembled WGS sequence"/>
</dbReference>
<dbReference type="InterPro" id="IPR009506">
    <property type="entry name" value="YjiS-like"/>
</dbReference>
<feature type="domain" description="YjiS-like" evidence="1">
    <location>
        <begin position="35"/>
        <end position="65"/>
    </location>
</feature>
<protein>
    <recommendedName>
        <fullName evidence="1">YjiS-like domain-containing protein</fullName>
    </recommendedName>
</protein>
<keyword evidence="3" id="KW-1185">Reference proteome</keyword>
<organism evidence="2 3">
    <name type="scientific">Kaistia soli DSM 19436</name>
    <dbReference type="NCBI Taxonomy" id="1122133"/>
    <lineage>
        <taxon>Bacteria</taxon>
        <taxon>Pseudomonadati</taxon>
        <taxon>Pseudomonadota</taxon>
        <taxon>Alphaproteobacteria</taxon>
        <taxon>Hyphomicrobiales</taxon>
        <taxon>Kaistiaceae</taxon>
        <taxon>Kaistia</taxon>
    </lineage>
</organism>
<dbReference type="EMBL" id="FQUP01000001">
    <property type="protein sequence ID" value="SHE78555.1"/>
    <property type="molecule type" value="Genomic_DNA"/>
</dbReference>
<dbReference type="RefSeq" id="WP_073051573.1">
    <property type="nucleotide sequence ID" value="NZ_FQUP01000001.1"/>
</dbReference>
<sequence length="116" mass="13118">MTTFETFSTESRPTARQGFAGLLANAYAAATLRIRVWKNRRQVARLLSWDDHMLSDIGLTQGDVYCAMATRVDEDASVQLSMLSLERRFARNAQMRERLAHGAELHVGSARYRAKV</sequence>
<evidence type="ECO:0000313" key="3">
    <source>
        <dbReference type="Proteomes" id="UP000184485"/>
    </source>
</evidence>
<dbReference type="AlphaFoldDB" id="A0A1M4WBM1"/>
<accession>A0A1M4WBM1</accession>
<evidence type="ECO:0000313" key="2">
    <source>
        <dbReference type="EMBL" id="SHE78555.1"/>
    </source>
</evidence>